<dbReference type="GO" id="GO:0007616">
    <property type="term" value="P:long-term memory"/>
    <property type="evidence" value="ECO:0007669"/>
    <property type="project" value="TreeGrafter"/>
</dbReference>
<dbReference type="AlphaFoldDB" id="A0AAV2TFS4"/>
<feature type="transmembrane region" description="Helical" evidence="5">
    <location>
        <begin position="467"/>
        <end position="487"/>
    </location>
</feature>
<dbReference type="GO" id="GO:0005886">
    <property type="term" value="C:plasma membrane"/>
    <property type="evidence" value="ECO:0007669"/>
    <property type="project" value="TreeGrafter"/>
</dbReference>
<evidence type="ECO:0000256" key="5">
    <source>
        <dbReference type="SAM" id="Phobius"/>
    </source>
</evidence>
<evidence type="ECO:0000256" key="4">
    <source>
        <dbReference type="SAM" id="MobiDB-lite"/>
    </source>
</evidence>
<protein>
    <recommendedName>
        <fullName evidence="7">Ig-like domain-containing protein</fullName>
    </recommendedName>
</protein>
<evidence type="ECO:0000313" key="8">
    <source>
        <dbReference type="EMBL" id="CAL5134891.1"/>
    </source>
</evidence>
<evidence type="ECO:0000256" key="2">
    <source>
        <dbReference type="ARBA" id="ARBA00022729"/>
    </source>
</evidence>
<evidence type="ECO:0000259" key="7">
    <source>
        <dbReference type="PROSITE" id="PS50835"/>
    </source>
</evidence>
<organism evidence="8 9">
    <name type="scientific">Calicophoron daubneyi</name>
    <name type="common">Rumen fluke</name>
    <name type="synonym">Paramphistomum daubneyi</name>
    <dbReference type="NCBI Taxonomy" id="300641"/>
    <lineage>
        <taxon>Eukaryota</taxon>
        <taxon>Metazoa</taxon>
        <taxon>Spiralia</taxon>
        <taxon>Lophotrochozoa</taxon>
        <taxon>Platyhelminthes</taxon>
        <taxon>Trematoda</taxon>
        <taxon>Digenea</taxon>
        <taxon>Plagiorchiida</taxon>
        <taxon>Pronocephalata</taxon>
        <taxon>Paramphistomoidea</taxon>
        <taxon>Paramphistomidae</taxon>
        <taxon>Calicophoron</taxon>
    </lineage>
</organism>
<feature type="compositionally biased region" description="Polar residues" evidence="4">
    <location>
        <begin position="699"/>
        <end position="711"/>
    </location>
</feature>
<evidence type="ECO:0000256" key="1">
    <source>
        <dbReference type="ARBA" id="ARBA00022614"/>
    </source>
</evidence>
<reference evidence="8" key="1">
    <citation type="submission" date="2024-06" db="EMBL/GenBank/DDBJ databases">
        <authorList>
            <person name="Liu X."/>
            <person name="Lenzi L."/>
            <person name="Haldenby T S."/>
            <person name="Uol C."/>
        </authorList>
    </citation>
    <scope>NUCLEOTIDE SEQUENCE</scope>
</reference>
<dbReference type="PANTHER" id="PTHR24366:SF158">
    <property type="entry name" value="PLATELET GLYCOPROTEIN IB ALPHA CHAIN-LIKE-RELATED"/>
    <property type="match status" value="1"/>
</dbReference>
<keyword evidence="5" id="KW-1133">Transmembrane helix</keyword>
<dbReference type="PANTHER" id="PTHR24366">
    <property type="entry name" value="IG(IMMUNOGLOBULIN) AND LRR(LEUCINE RICH REPEAT) DOMAINS"/>
    <property type="match status" value="1"/>
</dbReference>
<evidence type="ECO:0000256" key="6">
    <source>
        <dbReference type="SAM" id="SignalP"/>
    </source>
</evidence>
<feature type="compositionally biased region" description="Basic and acidic residues" evidence="4">
    <location>
        <begin position="430"/>
        <end position="444"/>
    </location>
</feature>
<feature type="region of interest" description="Disordered" evidence="4">
    <location>
        <begin position="682"/>
        <end position="711"/>
    </location>
</feature>
<keyword evidence="2 6" id="KW-0732">Signal</keyword>
<dbReference type="InterPro" id="IPR032675">
    <property type="entry name" value="LRR_dom_sf"/>
</dbReference>
<proteinExistence type="predicted"/>
<keyword evidence="1" id="KW-0433">Leucine-rich repeat</keyword>
<evidence type="ECO:0000256" key="3">
    <source>
        <dbReference type="ARBA" id="ARBA00022737"/>
    </source>
</evidence>
<feature type="region of interest" description="Disordered" evidence="4">
    <location>
        <begin position="412"/>
        <end position="449"/>
    </location>
</feature>
<feature type="domain" description="Ig-like" evidence="7">
    <location>
        <begin position="281"/>
        <end position="410"/>
    </location>
</feature>
<keyword evidence="5" id="KW-0812">Transmembrane</keyword>
<dbReference type="InterPro" id="IPR007110">
    <property type="entry name" value="Ig-like_dom"/>
</dbReference>
<dbReference type="PROSITE" id="PS50835">
    <property type="entry name" value="IG_LIKE"/>
    <property type="match status" value="1"/>
</dbReference>
<feature type="compositionally biased region" description="Low complexity" evidence="4">
    <location>
        <begin position="682"/>
        <end position="692"/>
    </location>
</feature>
<accession>A0AAV2TFS4</accession>
<dbReference type="Gene3D" id="3.80.10.10">
    <property type="entry name" value="Ribonuclease Inhibitor"/>
    <property type="match status" value="2"/>
</dbReference>
<dbReference type="SUPFAM" id="SSF52058">
    <property type="entry name" value="L domain-like"/>
    <property type="match status" value="1"/>
</dbReference>
<dbReference type="EMBL" id="CAXLJL010000234">
    <property type="protein sequence ID" value="CAL5134891.1"/>
    <property type="molecule type" value="Genomic_DNA"/>
</dbReference>
<comment type="caution">
    <text evidence="8">The sequence shown here is derived from an EMBL/GenBank/DDBJ whole genome shotgun (WGS) entry which is preliminary data.</text>
</comment>
<dbReference type="InterPro" id="IPR003591">
    <property type="entry name" value="Leu-rich_rpt_typical-subtyp"/>
</dbReference>
<keyword evidence="5" id="KW-0472">Membrane</keyword>
<feature type="chain" id="PRO_5043595616" description="Ig-like domain-containing protein" evidence="6">
    <location>
        <begin position="23"/>
        <end position="711"/>
    </location>
</feature>
<dbReference type="SMART" id="SM00369">
    <property type="entry name" value="LRR_TYP"/>
    <property type="match status" value="4"/>
</dbReference>
<evidence type="ECO:0000313" key="9">
    <source>
        <dbReference type="Proteomes" id="UP001497525"/>
    </source>
</evidence>
<dbReference type="Pfam" id="PF13855">
    <property type="entry name" value="LRR_8"/>
    <property type="match status" value="2"/>
</dbReference>
<sequence>MMLIFFICFLLITTSKFRLVRTQFIQQSLCDMLCHCPAGEGVVDCNQDDKLQGVPTNIPRGVTKLYIQDGNFPSPSYLTRANLTGLEQLEHLSIIYCNLQAIEPRTFLGMNKLRHLDLSRNALIRLDTYTFLGLQLINLYLQEQRSLPGSGLQIDKDAFHGLTANQINLRGNQISSISYELFSGVNSLDRLILSDNRITTIDEGFAKHFDYNNRLLDLTGNPLECSCKLAWIALRSTDWSNSLPGLNMTCIYYGNPSNSLLVRRRHVVLEIRRLAKDQLCPTSRIQNIEVNVFDQGNRVILECTAVTIPRRPTSVHVGPDSLLVPSLLSRTPPEVAWGYSEGGQIREVRKEPSKNHVFSEIDSDYMFFENSSIAGLSSTVRLNVSLLPEARKYTCTTWDDIREAEKVVVTVRGPPKKTEPKPKSLAGTGEVKEEQGEGQKKGSKQEIQQPDVVYTPPHYLLQPQFSLVQMALAVGGTFLSTLILLFIGARCLRMCQQHPIFKISPSLNSVNGTNAKGAYLGGKIVRANTSGMDTHPKPNGLISIPTDNGQVLMQQTPSQPYTQMMLSGTMSPRMAQIATLNGQYLAPALIPPTQPSSSTGSEELQSSLALLTSTPLLPQNTLRPIITSDGALSPCLTTMRANPGQVAYWPTASGSHYSVAGSHEYDVPRVLDLPPYAFASPGSVSRSGASSGIEKGDLSSKNATNPRGAQM</sequence>
<dbReference type="InterPro" id="IPR001611">
    <property type="entry name" value="Leu-rich_rpt"/>
</dbReference>
<feature type="signal peptide" evidence="6">
    <location>
        <begin position="1"/>
        <end position="22"/>
    </location>
</feature>
<name>A0AAV2TFS4_CALDB</name>
<keyword evidence="3" id="KW-0677">Repeat</keyword>
<dbReference type="Proteomes" id="UP001497525">
    <property type="component" value="Unassembled WGS sequence"/>
</dbReference>
<dbReference type="PROSITE" id="PS51450">
    <property type="entry name" value="LRR"/>
    <property type="match status" value="1"/>
</dbReference>
<gene>
    <name evidence="8" type="ORF">CDAUBV1_LOCUS8844</name>
</gene>